<reference evidence="4" key="1">
    <citation type="journal article" date="2017" name="Genome Biol.">
        <title>Comparative genomics reveals high biological diversity and specific adaptations in the industrially and medically important fungal genus Aspergillus.</title>
        <authorList>
            <person name="de Vries R.P."/>
            <person name="Riley R."/>
            <person name="Wiebenga A."/>
            <person name="Aguilar-Osorio G."/>
            <person name="Amillis S."/>
            <person name="Uchima C.A."/>
            <person name="Anderluh G."/>
            <person name="Asadollahi M."/>
            <person name="Askin M."/>
            <person name="Barry K."/>
            <person name="Battaglia E."/>
            <person name="Bayram O."/>
            <person name="Benocci T."/>
            <person name="Braus-Stromeyer S.A."/>
            <person name="Caldana C."/>
            <person name="Canovas D."/>
            <person name="Cerqueira G.C."/>
            <person name="Chen F."/>
            <person name="Chen W."/>
            <person name="Choi C."/>
            <person name="Clum A."/>
            <person name="Dos Santos R.A."/>
            <person name="Damasio A.R."/>
            <person name="Diallinas G."/>
            <person name="Emri T."/>
            <person name="Fekete E."/>
            <person name="Flipphi M."/>
            <person name="Freyberg S."/>
            <person name="Gallo A."/>
            <person name="Gournas C."/>
            <person name="Habgood R."/>
            <person name="Hainaut M."/>
            <person name="Harispe M.L."/>
            <person name="Henrissat B."/>
            <person name="Hilden K.S."/>
            <person name="Hope R."/>
            <person name="Hossain A."/>
            <person name="Karabika E."/>
            <person name="Karaffa L."/>
            <person name="Karanyi Z."/>
            <person name="Krasevec N."/>
            <person name="Kuo A."/>
            <person name="Kusch H."/>
            <person name="LaButti K."/>
            <person name="Lagendijk E.L."/>
            <person name="Lapidus A."/>
            <person name="Levasseur A."/>
            <person name="Lindquist E."/>
            <person name="Lipzen A."/>
            <person name="Logrieco A.F."/>
            <person name="MacCabe A."/>
            <person name="Maekelae M.R."/>
            <person name="Malavazi I."/>
            <person name="Melin P."/>
            <person name="Meyer V."/>
            <person name="Mielnichuk N."/>
            <person name="Miskei M."/>
            <person name="Molnar A.P."/>
            <person name="Mule G."/>
            <person name="Ngan C.Y."/>
            <person name="Orejas M."/>
            <person name="Orosz E."/>
            <person name="Ouedraogo J.P."/>
            <person name="Overkamp K.M."/>
            <person name="Park H.-S."/>
            <person name="Perrone G."/>
            <person name="Piumi F."/>
            <person name="Punt P.J."/>
            <person name="Ram A.F."/>
            <person name="Ramon A."/>
            <person name="Rauscher S."/>
            <person name="Record E."/>
            <person name="Riano-Pachon D.M."/>
            <person name="Robert V."/>
            <person name="Roehrig J."/>
            <person name="Ruller R."/>
            <person name="Salamov A."/>
            <person name="Salih N.S."/>
            <person name="Samson R.A."/>
            <person name="Sandor E."/>
            <person name="Sanguinetti M."/>
            <person name="Schuetze T."/>
            <person name="Sepcic K."/>
            <person name="Shelest E."/>
            <person name="Sherlock G."/>
            <person name="Sophianopoulou V."/>
            <person name="Squina F.M."/>
            <person name="Sun H."/>
            <person name="Susca A."/>
            <person name="Todd R.B."/>
            <person name="Tsang A."/>
            <person name="Unkles S.E."/>
            <person name="van de Wiele N."/>
            <person name="van Rossen-Uffink D."/>
            <person name="Oliveira J.V."/>
            <person name="Vesth T.C."/>
            <person name="Visser J."/>
            <person name="Yu J.-H."/>
            <person name="Zhou M."/>
            <person name="Andersen M.R."/>
            <person name="Archer D.B."/>
            <person name="Baker S.E."/>
            <person name="Benoit I."/>
            <person name="Brakhage A.A."/>
            <person name="Braus G.H."/>
            <person name="Fischer R."/>
            <person name="Frisvad J.C."/>
            <person name="Goldman G.H."/>
            <person name="Houbraken J."/>
            <person name="Oakley B."/>
            <person name="Pocsi I."/>
            <person name="Scazzocchio C."/>
            <person name="Seiboth B."/>
            <person name="vanKuyk P.A."/>
            <person name="Wortman J."/>
            <person name="Dyer P.S."/>
            <person name="Grigoriev I.V."/>
        </authorList>
    </citation>
    <scope>NUCLEOTIDE SEQUENCE [LARGE SCALE GENOMIC DNA]</scope>
    <source>
        <strain evidence="4">CBS 593.65</strain>
    </source>
</reference>
<accession>A0A1L9TA18</accession>
<sequence length="565" mass="61953">MAAENSNDKPCQQPAQASEVDSEPQSTASTQYKRHPVYSPSEWLLESISSILALGLLIGIAIIFWYMDNKPLSAWRGRVSLNATISILTTACTTALMHGVSTFIGQSKWLHFKNGPRKLAEFETFDGASRGLWGSILMLTTVKWNLATIGAFITILRLAFSPFAQQVVLVDQRNIITPDNTATFGYSYSYSRNLRGSLANSGVDSIPQDPGMQSAVFQGLYNINTSEPFRCPGACRWTDSYISLGFNAACSNVTQAALESRSCLKDEDGWEVCNMTTPAGLGLSTRYSATSAVTTFALNATSLLNPPSELQLPGTWPEITRFAVYRATSDYNFLANDINITDCSLFLTAYEYSGAKANGSDFSFASRREVDFGIKNPWTYETNPGGMIFTRMYTNETTDGNVTIPGLEMSYASISALETFFMSPAIRSQWVEGSYVNTDLGVAAALSGDVDLNDRFRGMATAMTDYLRYGPNPQTAYGEKVESVPFVSIRWGYFVVPIVTEAFAIAFAVLSIFSNRRSRGVPLWKSSTLAVLACQLEERLGLLKATDKGLVEIQAEAETAKVRLQ</sequence>
<keyword evidence="4" id="KW-1185">Reference proteome</keyword>
<feature type="transmembrane region" description="Helical" evidence="2">
    <location>
        <begin position="491"/>
        <end position="513"/>
    </location>
</feature>
<feature type="compositionally biased region" description="Polar residues" evidence="1">
    <location>
        <begin position="1"/>
        <end position="16"/>
    </location>
</feature>
<keyword evidence="2" id="KW-0472">Membrane</keyword>
<dbReference type="OrthoDB" id="5376804at2759"/>
<dbReference type="InterPro" id="IPR021514">
    <property type="entry name" value="DUF3176"/>
</dbReference>
<gene>
    <name evidence="3" type="ORF">ASPSYDRAFT_157675</name>
</gene>
<dbReference type="GeneID" id="63758737"/>
<dbReference type="STRING" id="1036612.A0A1L9TA18"/>
<feature type="transmembrane region" description="Helical" evidence="2">
    <location>
        <begin position="79"/>
        <end position="104"/>
    </location>
</feature>
<dbReference type="Proteomes" id="UP000184356">
    <property type="component" value="Unassembled WGS sequence"/>
</dbReference>
<keyword evidence="2" id="KW-1133">Transmembrane helix</keyword>
<dbReference type="EMBL" id="KV878591">
    <property type="protein sequence ID" value="OJJ56287.1"/>
    <property type="molecule type" value="Genomic_DNA"/>
</dbReference>
<dbReference type="PANTHER" id="PTHR35394">
    <property type="entry name" value="DUF3176 DOMAIN-CONTAINING PROTEIN"/>
    <property type="match status" value="1"/>
</dbReference>
<organism evidence="3 4">
    <name type="scientific">Aspergillus sydowii CBS 593.65</name>
    <dbReference type="NCBI Taxonomy" id="1036612"/>
    <lineage>
        <taxon>Eukaryota</taxon>
        <taxon>Fungi</taxon>
        <taxon>Dikarya</taxon>
        <taxon>Ascomycota</taxon>
        <taxon>Pezizomycotina</taxon>
        <taxon>Eurotiomycetes</taxon>
        <taxon>Eurotiomycetidae</taxon>
        <taxon>Eurotiales</taxon>
        <taxon>Aspergillaceae</taxon>
        <taxon>Aspergillus</taxon>
        <taxon>Aspergillus subgen. Nidulantes</taxon>
    </lineage>
</organism>
<evidence type="ECO:0000256" key="1">
    <source>
        <dbReference type="SAM" id="MobiDB-lite"/>
    </source>
</evidence>
<feature type="region of interest" description="Disordered" evidence="1">
    <location>
        <begin position="1"/>
        <end position="33"/>
    </location>
</feature>
<dbReference type="AlphaFoldDB" id="A0A1L9TA18"/>
<keyword evidence="2" id="KW-0812">Transmembrane</keyword>
<dbReference type="RefSeq" id="XP_040700093.1">
    <property type="nucleotide sequence ID" value="XM_040842664.1"/>
</dbReference>
<evidence type="ECO:0000313" key="3">
    <source>
        <dbReference type="EMBL" id="OJJ56287.1"/>
    </source>
</evidence>
<dbReference type="Pfam" id="PF11374">
    <property type="entry name" value="DUF3176"/>
    <property type="match status" value="1"/>
</dbReference>
<protein>
    <submittedName>
        <fullName evidence="3">Uncharacterized protein</fullName>
    </submittedName>
</protein>
<feature type="transmembrane region" description="Helical" evidence="2">
    <location>
        <begin position="43"/>
        <end position="67"/>
    </location>
</feature>
<dbReference type="VEuPathDB" id="FungiDB:ASPSYDRAFT_157675"/>
<evidence type="ECO:0000256" key="2">
    <source>
        <dbReference type="SAM" id="Phobius"/>
    </source>
</evidence>
<dbReference type="PANTHER" id="PTHR35394:SF5">
    <property type="entry name" value="DUF3176 DOMAIN-CONTAINING PROTEIN"/>
    <property type="match status" value="1"/>
</dbReference>
<proteinExistence type="predicted"/>
<evidence type="ECO:0000313" key="4">
    <source>
        <dbReference type="Proteomes" id="UP000184356"/>
    </source>
</evidence>
<name>A0A1L9TA18_9EURO</name>